<dbReference type="InterPro" id="IPR017937">
    <property type="entry name" value="Thioredoxin_CS"/>
</dbReference>
<proteinExistence type="predicted"/>
<evidence type="ECO:0000259" key="2">
    <source>
        <dbReference type="PROSITE" id="PS51352"/>
    </source>
</evidence>
<reference evidence="3" key="1">
    <citation type="submission" date="2016-10" db="EMBL/GenBank/DDBJ databases">
        <title>Sequence of Gallionella enrichment culture.</title>
        <authorList>
            <person name="Poehlein A."/>
            <person name="Muehling M."/>
            <person name="Daniel R."/>
        </authorList>
    </citation>
    <scope>NUCLEOTIDE SEQUENCE</scope>
</reference>
<dbReference type="SUPFAM" id="SSF52821">
    <property type="entry name" value="Rhodanese/Cell cycle control phosphatase"/>
    <property type="match status" value="1"/>
</dbReference>
<dbReference type="SMART" id="SM00450">
    <property type="entry name" value="RHOD"/>
    <property type="match status" value="1"/>
</dbReference>
<feature type="domain" description="Rhodanese" evidence="1">
    <location>
        <begin position="47"/>
        <end position="137"/>
    </location>
</feature>
<dbReference type="Pfam" id="PF00085">
    <property type="entry name" value="Thioredoxin"/>
    <property type="match status" value="1"/>
</dbReference>
<dbReference type="PROSITE" id="PS51257">
    <property type="entry name" value="PROKAR_LIPOPROTEIN"/>
    <property type="match status" value="1"/>
</dbReference>
<dbReference type="Gene3D" id="3.40.250.10">
    <property type="entry name" value="Rhodanese-like domain"/>
    <property type="match status" value="1"/>
</dbReference>
<evidence type="ECO:0000259" key="1">
    <source>
        <dbReference type="PROSITE" id="PS50206"/>
    </source>
</evidence>
<dbReference type="PRINTS" id="PR00421">
    <property type="entry name" value="THIOREDOXIN"/>
</dbReference>
<sequence>MKKIYSGLLMFILSSSIIACGNDNIKLTDENSDTTTLPAKEFQKEIAKADAQILDVRTMQEYQSGHIKNALLADWTNMDEFVYRTQSLDKSKPVYTYCLSGARSARAAQWLREKGFRVYNLAGGIAAWNREGLPLDGVTNDVKQISLKEYQSLIPANKTVLVDISATWCPPCKKMEPVIDSLEKMQANNFSVIKIDGGEQNNIVRSLNVTAFPTFIVYKNGKEIWKKQGIVSIAELSSELNLQQN</sequence>
<dbReference type="PANTHER" id="PTHR43031">
    <property type="entry name" value="FAD-DEPENDENT OXIDOREDUCTASE"/>
    <property type="match status" value="1"/>
</dbReference>
<comment type="caution">
    <text evidence="3">The sequence shown here is derived from an EMBL/GenBank/DDBJ whole genome shotgun (WGS) entry which is preliminary data.</text>
</comment>
<dbReference type="PROSITE" id="PS00194">
    <property type="entry name" value="THIOREDOXIN_1"/>
    <property type="match status" value="1"/>
</dbReference>
<name>A0A1J5S3V9_9ZZZZ</name>
<dbReference type="InterPro" id="IPR050229">
    <property type="entry name" value="GlpE_sulfurtransferase"/>
</dbReference>
<evidence type="ECO:0000313" key="3">
    <source>
        <dbReference type="EMBL" id="OIR02943.1"/>
    </source>
</evidence>
<dbReference type="PROSITE" id="PS51352">
    <property type="entry name" value="THIOREDOXIN_2"/>
    <property type="match status" value="1"/>
</dbReference>
<organism evidence="3">
    <name type="scientific">mine drainage metagenome</name>
    <dbReference type="NCBI Taxonomy" id="410659"/>
    <lineage>
        <taxon>unclassified sequences</taxon>
        <taxon>metagenomes</taxon>
        <taxon>ecological metagenomes</taxon>
    </lineage>
</organism>
<dbReference type="InterPro" id="IPR013766">
    <property type="entry name" value="Thioredoxin_domain"/>
</dbReference>
<dbReference type="Pfam" id="PF00581">
    <property type="entry name" value="Rhodanese"/>
    <property type="match status" value="1"/>
</dbReference>
<dbReference type="PANTHER" id="PTHR43031:SF1">
    <property type="entry name" value="PYRIDINE NUCLEOTIDE-DISULPHIDE OXIDOREDUCTASE"/>
    <property type="match status" value="1"/>
</dbReference>
<accession>A0A1J5S3V9</accession>
<dbReference type="CDD" id="cd02947">
    <property type="entry name" value="TRX_family"/>
    <property type="match status" value="1"/>
</dbReference>
<dbReference type="SUPFAM" id="SSF52833">
    <property type="entry name" value="Thioredoxin-like"/>
    <property type="match status" value="1"/>
</dbReference>
<dbReference type="PROSITE" id="PS50206">
    <property type="entry name" value="RHODANESE_3"/>
    <property type="match status" value="1"/>
</dbReference>
<feature type="domain" description="Thioredoxin" evidence="2">
    <location>
        <begin position="121"/>
        <end position="245"/>
    </location>
</feature>
<dbReference type="InterPro" id="IPR036249">
    <property type="entry name" value="Thioredoxin-like_sf"/>
</dbReference>
<dbReference type="EMBL" id="MLJW01000070">
    <property type="protein sequence ID" value="OIR02943.1"/>
    <property type="molecule type" value="Genomic_DNA"/>
</dbReference>
<protein>
    <submittedName>
        <fullName evidence="3">Thioredoxin</fullName>
    </submittedName>
</protein>
<dbReference type="AlphaFoldDB" id="A0A1J5S3V9"/>
<dbReference type="InterPro" id="IPR001763">
    <property type="entry name" value="Rhodanese-like_dom"/>
</dbReference>
<dbReference type="CDD" id="cd00158">
    <property type="entry name" value="RHOD"/>
    <property type="match status" value="1"/>
</dbReference>
<dbReference type="InterPro" id="IPR036873">
    <property type="entry name" value="Rhodanese-like_dom_sf"/>
</dbReference>
<dbReference type="Gene3D" id="3.40.30.10">
    <property type="entry name" value="Glutaredoxin"/>
    <property type="match status" value="1"/>
</dbReference>
<gene>
    <name evidence="3" type="primary">trxA_15</name>
    <name evidence="3" type="ORF">GALL_149430</name>
</gene>